<dbReference type="PANTHER" id="PTHR43289:SF6">
    <property type="entry name" value="SERINE_THREONINE-PROTEIN KINASE NEKL-3"/>
    <property type="match status" value="1"/>
</dbReference>
<dbReference type="Gene3D" id="3.10.100.10">
    <property type="entry name" value="Mannose-Binding Protein A, subunit A"/>
    <property type="match status" value="2"/>
</dbReference>
<dbReference type="CDD" id="cd14014">
    <property type="entry name" value="STKc_PknB_like"/>
    <property type="match status" value="1"/>
</dbReference>
<dbReference type="Gene3D" id="3.30.200.20">
    <property type="entry name" value="Phosphorylase Kinase, domain 1"/>
    <property type="match status" value="1"/>
</dbReference>
<keyword evidence="9" id="KW-1185">Reference proteome</keyword>
<keyword evidence="3 8" id="KW-0418">Kinase</keyword>
<name>A0A934R9I0_9BACT</name>
<protein>
    <submittedName>
        <fullName evidence="8">Protein kinase</fullName>
    </submittedName>
</protein>
<dbReference type="PANTHER" id="PTHR43289">
    <property type="entry name" value="MITOGEN-ACTIVATED PROTEIN KINASE KINASE KINASE 20-RELATED"/>
    <property type="match status" value="1"/>
</dbReference>
<dbReference type="InterPro" id="IPR016187">
    <property type="entry name" value="CTDL_fold"/>
</dbReference>
<sequence>MTHETFQAPELEHLAELLPAFDFQAFIAKGGMGAVYKARQRSLERDVAIKVLPRELGEDAGFRASFEVEAKAMARLNHPNLISVYDFGDVDGMPYIVMEYVDGKSLYHSAWNKQIEPKQAVSIIKGICAGLGHAHENGVIHRDIKPANILLTPKAEPKIGDFGLALAAEHDDSGVLMGTPGYTAPEVIADHSKFDQRADLFAVGVILHELVTGQRPDPEGKTPRKTSGDPKLDAIWKKAVQPNPALRYPTAEAMAKDLDEWAQNAAARAANPLMTGATAVAAPKAPQSAGPPPPQADGTPAPVPEVQISTGSSWGLVRNLLIIAVLVVAIGFTYKLLKETRAKRLVEKERIEREQYEAEKLAAAQRKRAEEEARLAALRERDKPKPKPDGTDKPEPEPVPETPLESLARLQDALFDGKRDEMPIGTTRRGSSDYFVVPEDLSWHQAAAYAERHGGHLAVITSDEDINWFAELLPRDSIAWVGAGRSSGKSWIQIDGSDWPLSKNPGGVGDYAAVDELGLLRARPAKAKFPFIIEWHRDGSNPASLASILQRTRSTLDSPNPVYPPGTKSLDGRHFAIISRPIKRRDAALMAEQSGGILAVPATRNEADWLAEKAVELGEKLSFWIGGSRQGAVWKWDSGEPWEFAKWAEEADPEEGGESLALLTGEGWEDMDPTEKIDGFIIEWSTDATRADESSEEEQMANQEGGNSLEALNSMAATALERIGKERDDKLAANARTFNWDLDVWFRGLNSSDTTNWQPHVDALKALVVDNRVPGPDAFGEGSEIALSPRMGEVCDYGYKKQTEIDLEHESAADRIRDAYIDRVNTAAQEAQTKGQDGLANNLRRAGAAASEDLDVWIESIVSE</sequence>
<dbReference type="InterPro" id="IPR016186">
    <property type="entry name" value="C-type_lectin-like/link_sf"/>
</dbReference>
<dbReference type="Gene3D" id="1.10.510.10">
    <property type="entry name" value="Transferase(Phosphotransferase) domain 1"/>
    <property type="match status" value="1"/>
</dbReference>
<dbReference type="InterPro" id="IPR008271">
    <property type="entry name" value="Ser/Thr_kinase_AS"/>
</dbReference>
<dbReference type="SUPFAM" id="SSF56436">
    <property type="entry name" value="C-type lectin-like"/>
    <property type="match status" value="2"/>
</dbReference>
<dbReference type="GO" id="GO:0005524">
    <property type="term" value="F:ATP binding"/>
    <property type="evidence" value="ECO:0007669"/>
    <property type="project" value="UniProtKB-KW"/>
</dbReference>
<evidence type="ECO:0000259" key="7">
    <source>
        <dbReference type="PROSITE" id="PS50041"/>
    </source>
</evidence>
<gene>
    <name evidence="8" type="ORF">JIN81_07465</name>
</gene>
<feature type="region of interest" description="Disordered" evidence="5">
    <location>
        <begin position="281"/>
        <end position="305"/>
    </location>
</feature>
<organism evidence="8 9">
    <name type="scientific">Haloferula rosea</name>
    <dbReference type="NCBI Taxonomy" id="490093"/>
    <lineage>
        <taxon>Bacteria</taxon>
        <taxon>Pseudomonadati</taxon>
        <taxon>Verrucomicrobiota</taxon>
        <taxon>Verrucomicrobiia</taxon>
        <taxon>Verrucomicrobiales</taxon>
        <taxon>Verrucomicrobiaceae</taxon>
        <taxon>Haloferula</taxon>
    </lineage>
</organism>
<dbReference type="PROSITE" id="PS50011">
    <property type="entry name" value="PROTEIN_KINASE_DOM"/>
    <property type="match status" value="1"/>
</dbReference>
<evidence type="ECO:0000256" key="1">
    <source>
        <dbReference type="ARBA" id="ARBA00022679"/>
    </source>
</evidence>
<feature type="region of interest" description="Disordered" evidence="5">
    <location>
        <begin position="367"/>
        <end position="405"/>
    </location>
</feature>
<evidence type="ECO:0000313" key="8">
    <source>
        <dbReference type="EMBL" id="MBK1826852.1"/>
    </source>
</evidence>
<dbReference type="PROSITE" id="PS00108">
    <property type="entry name" value="PROTEIN_KINASE_ST"/>
    <property type="match status" value="1"/>
</dbReference>
<evidence type="ECO:0000313" key="9">
    <source>
        <dbReference type="Proteomes" id="UP000658278"/>
    </source>
</evidence>
<evidence type="ECO:0000256" key="2">
    <source>
        <dbReference type="ARBA" id="ARBA00022741"/>
    </source>
</evidence>
<feature type="domain" description="Protein kinase" evidence="6">
    <location>
        <begin position="21"/>
        <end position="262"/>
    </location>
</feature>
<keyword evidence="2" id="KW-0547">Nucleotide-binding</keyword>
<evidence type="ECO:0000256" key="5">
    <source>
        <dbReference type="SAM" id="MobiDB-lite"/>
    </source>
</evidence>
<dbReference type="Proteomes" id="UP000658278">
    <property type="component" value="Unassembled WGS sequence"/>
</dbReference>
<keyword evidence="4" id="KW-0067">ATP-binding</keyword>
<dbReference type="InterPro" id="IPR011009">
    <property type="entry name" value="Kinase-like_dom_sf"/>
</dbReference>
<keyword evidence="1" id="KW-0808">Transferase</keyword>
<evidence type="ECO:0000259" key="6">
    <source>
        <dbReference type="PROSITE" id="PS50011"/>
    </source>
</evidence>
<dbReference type="Pfam" id="PF00069">
    <property type="entry name" value="Pkinase"/>
    <property type="match status" value="1"/>
</dbReference>
<reference evidence="8" key="1">
    <citation type="submission" date="2021-01" db="EMBL/GenBank/DDBJ databases">
        <title>Modified the classification status of verrucomicrobia.</title>
        <authorList>
            <person name="Feng X."/>
        </authorList>
    </citation>
    <scope>NUCLEOTIDE SEQUENCE</scope>
    <source>
        <strain evidence="8">KCTC 22201</strain>
    </source>
</reference>
<comment type="caution">
    <text evidence="8">The sequence shown here is derived from an EMBL/GenBank/DDBJ whole genome shotgun (WGS) entry which is preliminary data.</text>
</comment>
<dbReference type="PROSITE" id="PS50041">
    <property type="entry name" value="C_TYPE_LECTIN_2"/>
    <property type="match status" value="1"/>
</dbReference>
<feature type="compositionally biased region" description="Basic and acidic residues" evidence="5">
    <location>
        <begin position="367"/>
        <end position="396"/>
    </location>
</feature>
<proteinExistence type="predicted"/>
<dbReference type="SUPFAM" id="SSF56112">
    <property type="entry name" value="Protein kinase-like (PK-like)"/>
    <property type="match status" value="1"/>
</dbReference>
<dbReference type="GO" id="GO:0004674">
    <property type="term" value="F:protein serine/threonine kinase activity"/>
    <property type="evidence" value="ECO:0007669"/>
    <property type="project" value="TreeGrafter"/>
</dbReference>
<dbReference type="RefSeq" id="WP_200278194.1">
    <property type="nucleotide sequence ID" value="NZ_JAENII010000004.1"/>
</dbReference>
<feature type="domain" description="C-type lectin" evidence="7">
    <location>
        <begin position="594"/>
        <end position="670"/>
    </location>
</feature>
<feature type="compositionally biased region" description="Basic and acidic residues" evidence="5">
    <location>
        <begin position="216"/>
        <end position="233"/>
    </location>
</feature>
<accession>A0A934R9I0</accession>
<evidence type="ECO:0000256" key="3">
    <source>
        <dbReference type="ARBA" id="ARBA00022777"/>
    </source>
</evidence>
<dbReference type="CDD" id="cd00037">
    <property type="entry name" value="CLECT"/>
    <property type="match status" value="1"/>
</dbReference>
<dbReference type="EMBL" id="JAENII010000004">
    <property type="protein sequence ID" value="MBK1826852.1"/>
    <property type="molecule type" value="Genomic_DNA"/>
</dbReference>
<dbReference type="SMART" id="SM00220">
    <property type="entry name" value="S_TKc"/>
    <property type="match status" value="1"/>
</dbReference>
<dbReference type="AlphaFoldDB" id="A0A934R9I0"/>
<dbReference type="SMART" id="SM00034">
    <property type="entry name" value="CLECT"/>
    <property type="match status" value="2"/>
</dbReference>
<dbReference type="InterPro" id="IPR000719">
    <property type="entry name" value="Prot_kinase_dom"/>
</dbReference>
<evidence type="ECO:0000256" key="4">
    <source>
        <dbReference type="ARBA" id="ARBA00022840"/>
    </source>
</evidence>
<dbReference type="InterPro" id="IPR001304">
    <property type="entry name" value="C-type_lectin-like"/>
</dbReference>
<feature type="region of interest" description="Disordered" evidence="5">
    <location>
        <begin position="212"/>
        <end position="233"/>
    </location>
</feature>